<sequence length="309" mass="36340">MKTYNSYIPSFQKMNGLLAYLKIMDYYTTIHPLLIINKISQKMTVNISNIFSFTSTPISSSYKKLNLKSDTLSSNFLLSISYLDFLLILFLCLKDTLEIMKKKIEKNKKDKNFKEWKSDEIEFTVNYNKNKLKTSVFSSYRMIINTKKLKLVREMQNYIRNILKKIKYNTVQPINYAEVNSLTEIKTNDLMKNINENSKITITNSTSKSKNLDSTSNKNSMLYNMYEKNLKDKSINIKHSNMNGSNIKFLNSSIKENNIKLFQPIQSSFNDKIQSSNYNNKNIKESKDYNKETHLRLKLKLLWVDLKNE</sequence>
<protein>
    <submittedName>
        <fullName evidence="2">Uncharacterized protein</fullName>
    </submittedName>
</protein>
<accession>A0A1Y1ZPK3</accession>
<organism evidence="2 3">
    <name type="scientific">Neocallimastix californiae</name>
    <dbReference type="NCBI Taxonomy" id="1754190"/>
    <lineage>
        <taxon>Eukaryota</taxon>
        <taxon>Fungi</taxon>
        <taxon>Fungi incertae sedis</taxon>
        <taxon>Chytridiomycota</taxon>
        <taxon>Chytridiomycota incertae sedis</taxon>
        <taxon>Neocallimastigomycetes</taxon>
        <taxon>Neocallimastigales</taxon>
        <taxon>Neocallimastigaceae</taxon>
        <taxon>Neocallimastix</taxon>
    </lineage>
</organism>
<dbReference type="AlphaFoldDB" id="A0A1Y1ZPK3"/>
<feature type="transmembrane region" description="Helical" evidence="1">
    <location>
        <begin position="72"/>
        <end position="93"/>
    </location>
</feature>
<comment type="caution">
    <text evidence="2">The sequence shown here is derived from an EMBL/GenBank/DDBJ whole genome shotgun (WGS) entry which is preliminary data.</text>
</comment>
<name>A0A1Y1ZPK3_9FUNG</name>
<keyword evidence="1" id="KW-0472">Membrane</keyword>
<reference evidence="2 3" key="1">
    <citation type="submission" date="2016-08" db="EMBL/GenBank/DDBJ databases">
        <title>A Parts List for Fungal Cellulosomes Revealed by Comparative Genomics.</title>
        <authorList>
            <consortium name="DOE Joint Genome Institute"/>
            <person name="Haitjema C.H."/>
            <person name="Gilmore S.P."/>
            <person name="Henske J.K."/>
            <person name="Solomon K.V."/>
            <person name="De Groot R."/>
            <person name="Kuo A."/>
            <person name="Mondo S.J."/>
            <person name="Salamov A.A."/>
            <person name="Labutti K."/>
            <person name="Zhao Z."/>
            <person name="Chiniquy J."/>
            <person name="Barry K."/>
            <person name="Brewer H.M."/>
            <person name="Purvine S.O."/>
            <person name="Wright A.T."/>
            <person name="Boxma B."/>
            <person name="Van Alen T."/>
            <person name="Hackstein J.H."/>
            <person name="Baker S.E."/>
            <person name="Grigoriev I.V."/>
            <person name="O'Malley M.A."/>
        </authorList>
    </citation>
    <scope>NUCLEOTIDE SEQUENCE [LARGE SCALE GENOMIC DNA]</scope>
    <source>
        <strain evidence="2 3">G1</strain>
    </source>
</reference>
<dbReference type="Proteomes" id="UP000193920">
    <property type="component" value="Unassembled WGS sequence"/>
</dbReference>
<proteinExistence type="predicted"/>
<keyword evidence="3" id="KW-1185">Reference proteome</keyword>
<evidence type="ECO:0000313" key="2">
    <source>
        <dbReference type="EMBL" id="ORY12179.1"/>
    </source>
</evidence>
<evidence type="ECO:0000313" key="3">
    <source>
        <dbReference type="Proteomes" id="UP000193920"/>
    </source>
</evidence>
<dbReference type="EMBL" id="MCOG01000374">
    <property type="protein sequence ID" value="ORY12179.1"/>
    <property type="molecule type" value="Genomic_DNA"/>
</dbReference>
<evidence type="ECO:0000256" key="1">
    <source>
        <dbReference type="SAM" id="Phobius"/>
    </source>
</evidence>
<gene>
    <name evidence="2" type="ORF">LY90DRAFT_189412</name>
</gene>
<keyword evidence="1" id="KW-1133">Transmembrane helix</keyword>
<keyword evidence="1" id="KW-0812">Transmembrane</keyword>